<dbReference type="EMBL" id="LSKU01000001">
    <property type="protein sequence ID" value="KXG43327.1"/>
    <property type="molecule type" value="Genomic_DNA"/>
</dbReference>
<gene>
    <name evidence="1" type="ORF">U473_04330</name>
</gene>
<proteinExistence type="predicted"/>
<name>A0A135L349_9BACI</name>
<evidence type="ECO:0000313" key="1">
    <source>
        <dbReference type="EMBL" id="KXG43327.1"/>
    </source>
</evidence>
<evidence type="ECO:0000313" key="2">
    <source>
        <dbReference type="Proteomes" id="UP000070352"/>
    </source>
</evidence>
<protein>
    <submittedName>
        <fullName evidence="1">Uncharacterized protein</fullName>
    </submittedName>
</protein>
<reference evidence="1 2" key="1">
    <citation type="submission" date="2016-02" db="EMBL/GenBank/DDBJ databases">
        <title>Draft Genome for Tepidibacillus decaturensis nov. sp. Strain Z9, an Anaerobic, Moderately Thermophilic and Heterotrophic Bacterium from Deep Subsurface of the Illinois Basin, USA.</title>
        <authorList>
            <person name="Dong Y."/>
            <person name="Chang J.Y."/>
            <person name="Sanford R."/>
            <person name="Fouke B.W."/>
        </authorList>
    </citation>
    <scope>NUCLEOTIDE SEQUENCE [LARGE SCALE GENOMIC DNA]</scope>
    <source>
        <strain evidence="1 2">Z9</strain>
    </source>
</reference>
<dbReference type="Proteomes" id="UP000070352">
    <property type="component" value="Unassembled WGS sequence"/>
</dbReference>
<accession>A0A135L349</accession>
<sequence length="107" mass="11663">MSIAPCPIYGIHRMISKGDCSAVDANTGQEIPTLVGWYRCDCGERVLCEGWPHFGGAIGDYCTEGAIKGYGNIGGQMLFQVDKNLVWNTTQSTIEGYRFCTSDGVCR</sequence>
<dbReference type="OrthoDB" id="2972109at2"/>
<keyword evidence="2" id="KW-1185">Reference proteome</keyword>
<dbReference type="AlphaFoldDB" id="A0A135L349"/>
<comment type="caution">
    <text evidence="1">The sequence shown here is derived from an EMBL/GenBank/DDBJ whole genome shotgun (WGS) entry which is preliminary data.</text>
</comment>
<dbReference type="RefSeq" id="WP_068723706.1">
    <property type="nucleotide sequence ID" value="NZ_LSKU01000001.1"/>
</dbReference>
<organism evidence="1 2">
    <name type="scientific">Tepidibacillus decaturensis</name>
    <dbReference type="NCBI Taxonomy" id="1413211"/>
    <lineage>
        <taxon>Bacteria</taxon>
        <taxon>Bacillati</taxon>
        <taxon>Bacillota</taxon>
        <taxon>Bacilli</taxon>
        <taxon>Bacillales</taxon>
        <taxon>Bacillaceae</taxon>
        <taxon>Tepidibacillus</taxon>
    </lineage>
</organism>